<dbReference type="Proteomes" id="UP000269301">
    <property type="component" value="Unassembled WGS sequence"/>
</dbReference>
<evidence type="ECO:0000256" key="1">
    <source>
        <dbReference type="SAM" id="Phobius"/>
    </source>
</evidence>
<comment type="caution">
    <text evidence="2">The sequence shown here is derived from an EMBL/GenBank/DDBJ whole genome shotgun (WGS) entry which is preliminary data.</text>
</comment>
<dbReference type="EMBL" id="RBZP01000011">
    <property type="protein sequence ID" value="RKQ32276.1"/>
    <property type="molecule type" value="Genomic_DNA"/>
</dbReference>
<gene>
    <name evidence="2" type="ORF">D8M06_12900</name>
</gene>
<proteinExistence type="predicted"/>
<feature type="transmembrane region" description="Helical" evidence="1">
    <location>
        <begin position="6"/>
        <end position="27"/>
    </location>
</feature>
<reference evidence="2 3" key="1">
    <citation type="journal article" date="2016" name="Int. J. Syst. Evol. Microbiol.">
        <title>Oceanobacillus halophilus sp. nov., a novel moderately halophilic bacterium from a hypersaline lake.</title>
        <authorList>
            <person name="Amoozegar M.A."/>
            <person name="Bagheri M."/>
            <person name="Makhdoumi A."/>
            <person name="Nikou M.M."/>
            <person name="Fazeli S.A.S."/>
            <person name="Schumann P."/>
            <person name="Sproer C."/>
            <person name="Sanchez-Porro C."/>
            <person name="Ventosa A."/>
        </authorList>
    </citation>
    <scope>NUCLEOTIDE SEQUENCE [LARGE SCALE GENOMIC DNA]</scope>
    <source>
        <strain evidence="2 3">DSM 23996</strain>
    </source>
</reference>
<dbReference type="OrthoDB" id="2437843at2"/>
<keyword evidence="3" id="KW-1185">Reference proteome</keyword>
<name>A0A494ZZ93_9BACI</name>
<dbReference type="InterPro" id="IPR009293">
    <property type="entry name" value="UPF0478"/>
</dbReference>
<dbReference type="AlphaFoldDB" id="A0A494ZZ93"/>
<keyword evidence="1" id="KW-0472">Membrane</keyword>
<keyword evidence="1" id="KW-0812">Transmembrane</keyword>
<protein>
    <submittedName>
        <fullName evidence="2">DUF948 domain-containing protein</fullName>
    </submittedName>
</protein>
<accession>A0A494ZZ93</accession>
<organism evidence="2 3">
    <name type="scientific">Oceanobacillus halophilus</name>
    <dbReference type="NCBI Taxonomy" id="930130"/>
    <lineage>
        <taxon>Bacteria</taxon>
        <taxon>Bacillati</taxon>
        <taxon>Bacillota</taxon>
        <taxon>Bacilli</taxon>
        <taxon>Bacillales</taxon>
        <taxon>Bacillaceae</taxon>
        <taxon>Oceanobacillus</taxon>
    </lineage>
</organism>
<sequence>MLWLGIGVMVIGVALLILTIVLIKPLFKLAGVLGSLHKTTETLPQTVNELTTTAKDAIGTGVDTLNQVNTQMKELSPIFYIIGDVGRATNQLSSSIVSKVEHLKETTETTKDVSSNNNLQGFYGLIALAYLLFRQK</sequence>
<evidence type="ECO:0000313" key="3">
    <source>
        <dbReference type="Proteomes" id="UP000269301"/>
    </source>
</evidence>
<dbReference type="RefSeq" id="WP_121204821.1">
    <property type="nucleotide sequence ID" value="NZ_RBZP01000011.1"/>
</dbReference>
<dbReference type="Pfam" id="PF06103">
    <property type="entry name" value="DUF948"/>
    <property type="match status" value="1"/>
</dbReference>
<evidence type="ECO:0000313" key="2">
    <source>
        <dbReference type="EMBL" id="RKQ32276.1"/>
    </source>
</evidence>
<keyword evidence="1" id="KW-1133">Transmembrane helix</keyword>